<dbReference type="InterPro" id="IPR019405">
    <property type="entry name" value="Lactonase_7-beta_prop"/>
</dbReference>
<evidence type="ECO:0000256" key="1">
    <source>
        <dbReference type="ARBA" id="ARBA00005564"/>
    </source>
</evidence>
<dbReference type="STRING" id="1437603.GCA_000771525_01494"/>
<dbReference type="eggNOG" id="COG2706">
    <property type="taxonomic scope" value="Bacteria"/>
</dbReference>
<dbReference type="AlphaFoldDB" id="A0A087C4T7"/>
<evidence type="ECO:0000313" key="3">
    <source>
        <dbReference type="Proteomes" id="UP000029082"/>
    </source>
</evidence>
<dbReference type="GO" id="GO:0017057">
    <property type="term" value="F:6-phosphogluconolactonase activity"/>
    <property type="evidence" value="ECO:0007669"/>
    <property type="project" value="UniProtKB-EC"/>
</dbReference>
<reference evidence="2 3" key="1">
    <citation type="submission" date="2014-03" db="EMBL/GenBank/DDBJ databases">
        <title>Genomics of Bifidobacteria.</title>
        <authorList>
            <person name="Ventura M."/>
            <person name="Milani C."/>
            <person name="Lugli G.A."/>
        </authorList>
    </citation>
    <scope>NUCLEOTIDE SEQUENCE [LARGE SCALE GENOMIC DNA]</scope>
    <source>
        <strain evidence="2 3">DSM 21395</strain>
    </source>
</reference>
<dbReference type="Gene3D" id="2.130.10.10">
    <property type="entry name" value="YVTN repeat-like/Quinoprotein amine dehydrogenase"/>
    <property type="match status" value="1"/>
</dbReference>
<keyword evidence="3" id="KW-1185">Reference proteome</keyword>
<dbReference type="PANTHER" id="PTHR30344">
    <property type="entry name" value="6-PHOSPHOGLUCONOLACTONASE-RELATED"/>
    <property type="match status" value="1"/>
</dbReference>
<proteinExistence type="inferred from homology"/>
<dbReference type="Proteomes" id="UP000029082">
    <property type="component" value="Unassembled WGS sequence"/>
</dbReference>
<comment type="similarity">
    <text evidence="1">Belongs to the cycloisomerase 2 family.</text>
</comment>
<dbReference type="GO" id="GO:0005829">
    <property type="term" value="C:cytosol"/>
    <property type="evidence" value="ECO:0007669"/>
    <property type="project" value="TreeGrafter"/>
</dbReference>
<dbReference type="InterPro" id="IPR015943">
    <property type="entry name" value="WD40/YVTN_repeat-like_dom_sf"/>
</dbReference>
<dbReference type="EMBL" id="JGZE01000004">
    <property type="protein sequence ID" value="KFI78287.1"/>
    <property type="molecule type" value="Genomic_DNA"/>
</dbReference>
<sequence>MVMDTTPQGRDGIDMLVGGFGPLNGQNSRGVERYRLVRGVGEADDVALDHLGLLVPLASPTWLAREGDMVYAVLENTGEIASLRLVRETGGWHAVVEGTVPVRGSGPTHAAVAVDDRGVRHLIAANYGDGSLSVHGVGADGVVGAAEQWLEGEGGGPLPAQQGPHAHWVLPLPDGRVLSTDLGADRIRVHRWSDGRLVRTGAVRLKPGTGPRDMHLLPTRSDGWRVAVVDEWGCGVTVLRGGAADDDDIRVVGTVDLGGDDIDQAASLAYVPISRGGKVGDTAGDGTGGTAGGGKVDGGAASGADAAVDAAIEGFAYVGLRGSDRIVTLSWDGESLARLDHPWIAGWRGRGVSCGGGRPRQICAVGGLLVVSNETSDSLAVMTVGADGEPRQVASVDAPSPTVVLPL</sequence>
<protein>
    <submittedName>
        <fullName evidence="2">Carboxy-cis,cis-muconate cyclase</fullName>
        <ecNumber evidence="2">3.1.1.31</ecNumber>
    </submittedName>
</protein>
<dbReference type="RefSeq" id="WP_237745306.1">
    <property type="nucleotide sequence ID" value="NZ_JDUO01000005.1"/>
</dbReference>
<dbReference type="SUPFAM" id="SSF75011">
    <property type="entry name" value="3-carboxy-cis,cis-mucoante lactonizing enzyme"/>
    <property type="match status" value="1"/>
</dbReference>
<name>A0A087C4T7_9BIFI</name>
<gene>
    <name evidence="2" type="ORF">BMON_1552</name>
</gene>
<comment type="caution">
    <text evidence="2">The sequence shown here is derived from an EMBL/GenBank/DDBJ whole genome shotgun (WGS) entry which is preliminary data.</text>
</comment>
<organism evidence="2 3">
    <name type="scientific">Bifidobacterium mongoliense DSM 21395</name>
    <dbReference type="NCBI Taxonomy" id="1437603"/>
    <lineage>
        <taxon>Bacteria</taxon>
        <taxon>Bacillati</taxon>
        <taxon>Actinomycetota</taxon>
        <taxon>Actinomycetes</taxon>
        <taxon>Bifidobacteriales</taxon>
        <taxon>Bifidobacteriaceae</taxon>
        <taxon>Bifidobacterium</taxon>
    </lineage>
</organism>
<accession>A0A087C4T7</accession>
<dbReference type="GeneID" id="93094535"/>
<dbReference type="PANTHER" id="PTHR30344:SF1">
    <property type="entry name" value="6-PHOSPHOGLUCONOLACTONASE"/>
    <property type="match status" value="1"/>
</dbReference>
<dbReference type="InterPro" id="IPR050282">
    <property type="entry name" value="Cycloisomerase_2"/>
</dbReference>
<dbReference type="EC" id="3.1.1.31" evidence="2"/>
<keyword evidence="2" id="KW-0378">Hydrolase</keyword>
<evidence type="ECO:0000313" key="2">
    <source>
        <dbReference type="EMBL" id="KFI78287.1"/>
    </source>
</evidence>
<dbReference type="Pfam" id="PF10282">
    <property type="entry name" value="Lactonase"/>
    <property type="match status" value="1"/>
</dbReference>